<keyword evidence="2" id="KW-1185">Reference proteome</keyword>
<accession>A0ABT8SBJ3</accession>
<dbReference type="Proteomes" id="UP001169027">
    <property type="component" value="Unassembled WGS sequence"/>
</dbReference>
<evidence type="ECO:0000313" key="1">
    <source>
        <dbReference type="EMBL" id="MDO1536291.1"/>
    </source>
</evidence>
<organism evidence="1 2">
    <name type="scientific">Variovorax ginsengisoli</name>
    <dbReference type="NCBI Taxonomy" id="363844"/>
    <lineage>
        <taxon>Bacteria</taxon>
        <taxon>Pseudomonadati</taxon>
        <taxon>Pseudomonadota</taxon>
        <taxon>Betaproteobacteria</taxon>
        <taxon>Burkholderiales</taxon>
        <taxon>Comamonadaceae</taxon>
        <taxon>Variovorax</taxon>
    </lineage>
</organism>
<proteinExistence type="predicted"/>
<name>A0ABT8SBJ3_9BURK</name>
<gene>
    <name evidence="1" type="ORF">Q2T77_28785</name>
</gene>
<reference evidence="1" key="1">
    <citation type="submission" date="2023-06" db="EMBL/GenBank/DDBJ databases">
        <authorList>
            <person name="Jiang Y."/>
            <person name="Liu Q."/>
        </authorList>
    </citation>
    <scope>NUCLEOTIDE SEQUENCE</scope>
    <source>
        <strain evidence="1">CGMCC 1.12090</strain>
    </source>
</reference>
<comment type="caution">
    <text evidence="1">The sequence shown here is derived from an EMBL/GenBank/DDBJ whole genome shotgun (WGS) entry which is preliminary data.</text>
</comment>
<dbReference type="RefSeq" id="WP_301814291.1">
    <property type="nucleotide sequence ID" value="NZ_JAUJZH010000026.1"/>
</dbReference>
<evidence type="ECO:0000313" key="2">
    <source>
        <dbReference type="Proteomes" id="UP001169027"/>
    </source>
</evidence>
<sequence length="98" mass="10946">MLQDDGIYMLVSTKGVEGSRSDGMLIRRCGFSLTTPLGCEIMGQYRQLSDGFWHASLRSKPQDDGSPGLPQRGIYATELDALVNLWANRRRQDLGTRL</sequence>
<protein>
    <submittedName>
        <fullName evidence="1">Uncharacterized protein</fullName>
    </submittedName>
</protein>
<dbReference type="EMBL" id="JAUKVY010000026">
    <property type="protein sequence ID" value="MDO1536291.1"/>
    <property type="molecule type" value="Genomic_DNA"/>
</dbReference>